<gene>
    <name evidence="2" type="ORF">DFR58_1033</name>
</gene>
<dbReference type="AlphaFoldDB" id="A0A369BCK0"/>
<organism evidence="2 3">
    <name type="scientific">Anaerobacterium chartisolvens</name>
    <dbReference type="NCBI Taxonomy" id="1297424"/>
    <lineage>
        <taxon>Bacteria</taxon>
        <taxon>Bacillati</taxon>
        <taxon>Bacillota</taxon>
        <taxon>Clostridia</taxon>
        <taxon>Eubacteriales</taxon>
        <taxon>Oscillospiraceae</taxon>
        <taxon>Anaerobacterium</taxon>
    </lineage>
</organism>
<accession>A0A369BCK0</accession>
<dbReference type="EMBL" id="QPJT01000003">
    <property type="protein sequence ID" value="RCX19259.1"/>
    <property type="molecule type" value="Genomic_DNA"/>
</dbReference>
<dbReference type="RefSeq" id="WP_114296340.1">
    <property type="nucleotide sequence ID" value="NZ_QPJT01000003.1"/>
</dbReference>
<comment type="caution">
    <text evidence="2">The sequence shown here is derived from an EMBL/GenBank/DDBJ whole genome shotgun (WGS) entry which is preliminary data.</text>
</comment>
<name>A0A369BCK0_9FIRM</name>
<evidence type="ECO:0000313" key="3">
    <source>
        <dbReference type="Proteomes" id="UP000253034"/>
    </source>
</evidence>
<proteinExistence type="predicted"/>
<keyword evidence="1" id="KW-0732">Signal</keyword>
<evidence type="ECO:0000313" key="2">
    <source>
        <dbReference type="EMBL" id="RCX19259.1"/>
    </source>
</evidence>
<dbReference type="PROSITE" id="PS51257">
    <property type="entry name" value="PROKAR_LIPOPROTEIN"/>
    <property type="match status" value="1"/>
</dbReference>
<sequence>MYQSNRLYKALIFALACVILLSACSNSRELATPSSNPILAARSAAQNASDFSSLHVKYIIIRDIQHQQEIEQKNPGIVNEFLQFLGEQKYSKSRDKWSDEYSVKLMGKDDKQVLEIFFSPRTVTLDSNIGFGDTMLEKGTYEVPGWITAYLKSYYDGQVLNPSNIKLPAVLKINGDIAGWELADKGSTKINLYDVVPRLNDIVNNSIAGRDYEITAYKTVYDPTEMESEAELMKSRNRCISINFDTSENFLEIDSSDDFKSYAKAAGMIIACLKDEPYIYSILTDQMIFTVRVDKELDRQFNQLFELNASTVHRVTPDEIKALSDSRNPNFMEYVSKNLGLDGIELRPDYSFKIESVESGSGQLYKLLDFTDSYTTRLLIFRNIPGKQADYIGNVDIKGWGDNIGYKIKKLGNKTFVVAEKNLMGHGTGFLAWFQDWYLIENDTVKAVLSIPSIYEQGEAYGFNLELKDLKIKSARGLSLTASYNLSKYYDLKLPIADEYGYVTVKAADKQVEFVWDDTRECFASKYRFDDRGIWDFISDSPEITNQCGKIFDKYHVQLENDITAILSGPEDAKRWKVRPYEAFLKDCKPDEKKERSIRKLMEAYPE</sequence>
<reference evidence="2 3" key="1">
    <citation type="submission" date="2018-07" db="EMBL/GenBank/DDBJ databases">
        <title>Genomic Encyclopedia of Type Strains, Phase IV (KMG-IV): sequencing the most valuable type-strain genomes for metagenomic binning, comparative biology and taxonomic classification.</title>
        <authorList>
            <person name="Goeker M."/>
        </authorList>
    </citation>
    <scope>NUCLEOTIDE SEQUENCE [LARGE SCALE GENOMIC DNA]</scope>
    <source>
        <strain evidence="2 3">DSM 27016</strain>
    </source>
</reference>
<feature type="chain" id="PRO_5039450406" evidence="1">
    <location>
        <begin position="28"/>
        <end position="607"/>
    </location>
</feature>
<keyword evidence="3" id="KW-1185">Reference proteome</keyword>
<dbReference type="OrthoDB" id="2081384at2"/>
<protein>
    <submittedName>
        <fullName evidence="2">Uncharacterized protein</fullName>
    </submittedName>
</protein>
<evidence type="ECO:0000256" key="1">
    <source>
        <dbReference type="SAM" id="SignalP"/>
    </source>
</evidence>
<feature type="signal peptide" evidence="1">
    <location>
        <begin position="1"/>
        <end position="27"/>
    </location>
</feature>
<dbReference type="Proteomes" id="UP000253034">
    <property type="component" value="Unassembled WGS sequence"/>
</dbReference>